<accession>A0A1M6W7T9</accession>
<dbReference type="NCBIfam" id="NF033449">
    <property type="entry name" value="BREX_PglZ_3"/>
    <property type="match status" value="1"/>
</dbReference>
<dbReference type="RefSeq" id="WP_073478295.1">
    <property type="nucleotide sequence ID" value="NZ_FQZU01000037.1"/>
</dbReference>
<proteinExistence type="predicted"/>
<dbReference type="SUPFAM" id="SSF53649">
    <property type="entry name" value="Alkaline phosphatase-like"/>
    <property type="match status" value="1"/>
</dbReference>
<dbReference type="Proteomes" id="UP000183994">
    <property type="component" value="Unassembled WGS sequence"/>
</dbReference>
<sequence>MSSWRDQILKEFTPNVAKLTLVADPDGLLLEEGILEGVRDRGFELIPFEDHIAFRYAYESKFRSRWDRGEHTDLVVVLRSQASDLNGLPYDLLQAGRKLSFNLGDIFPNLSYPVVIALDTGDLDALYDAQKGHAPGQLGDNATKEFVLRHVFEIAPELIKQPSDLLRVLLRRHYRGRRIPGILDDRFIQILRQNKVFSEWPLDAVVRDRESFFAFLQERWPVFLDRATQGGIEIREDAKPYGLSMEGPVDLPFDHDDIRVYIDNLFVEGLLQPVPHAVAESLAKSWVHIGIQDVSREDRALRLDKLITNLSCSIPEEDARHGDWFRFARGWAELILLLHDVSDADHEKHSERVKTLQDQVDDRFTAWLFKRYAGLMNLPPAPPVMLHHLPRFLARQVEADKAKVAMVVVDGLALDQWLVIRDSLKNKQPGLRFREQAVFAWVPTTTSVSRQSAFAGKAPIYFPNSIATTDKEPALWSQFWADQGLSQREVVYMKGLGDGDLENVAEALSHPQARVAGLVVDKVDKIMHGMEMGTAGMHNQVRQWADQPYLSSLFGLLLDKGYRVYVTSDHGNIEAKGCGRPTEGAVADLRGERVRVYSSATLRDQVKERFPEALEWGAVGLPEDYLALLAPARRAFINEKNCTVGHGGISVEEIIVPLVQVEKRDE</sequence>
<evidence type="ECO:0000313" key="2">
    <source>
        <dbReference type="Proteomes" id="UP000183994"/>
    </source>
</evidence>
<dbReference type="Pfam" id="PF08665">
    <property type="entry name" value="PglZ"/>
    <property type="match status" value="1"/>
</dbReference>
<reference evidence="2" key="1">
    <citation type="submission" date="2016-11" db="EMBL/GenBank/DDBJ databases">
        <authorList>
            <person name="Varghese N."/>
            <person name="Submissions S."/>
        </authorList>
    </citation>
    <scope>NUCLEOTIDE SEQUENCE [LARGE SCALE GENOMIC DNA]</scope>
    <source>
        <strain evidence="2">DSM 16219</strain>
    </source>
</reference>
<dbReference type="EMBL" id="FQZU01000037">
    <property type="protein sequence ID" value="SHK89852.1"/>
    <property type="molecule type" value="Genomic_DNA"/>
</dbReference>
<dbReference type="OrthoDB" id="9769734at2"/>
<gene>
    <name evidence="1" type="ORF">SAMN02745216_04274</name>
</gene>
<organism evidence="1 2">
    <name type="scientific">Desulfatibacillum alkenivorans DSM 16219</name>
    <dbReference type="NCBI Taxonomy" id="1121393"/>
    <lineage>
        <taxon>Bacteria</taxon>
        <taxon>Pseudomonadati</taxon>
        <taxon>Thermodesulfobacteriota</taxon>
        <taxon>Desulfobacteria</taxon>
        <taxon>Desulfobacterales</taxon>
        <taxon>Desulfatibacillaceae</taxon>
        <taxon>Desulfatibacillum</taxon>
    </lineage>
</organism>
<protein>
    <submittedName>
        <fullName evidence="1">PglZ domain-containing protein</fullName>
    </submittedName>
</protein>
<name>A0A1M6W7T9_9BACT</name>
<dbReference type="AlphaFoldDB" id="A0A1M6W7T9"/>
<evidence type="ECO:0000313" key="1">
    <source>
        <dbReference type="EMBL" id="SHK89852.1"/>
    </source>
</evidence>
<keyword evidence="2" id="KW-1185">Reference proteome</keyword>
<dbReference type="STRING" id="1121393.SAMN02745216_04274"/>
<dbReference type="InterPro" id="IPR017850">
    <property type="entry name" value="Alkaline_phosphatase_core_sf"/>
</dbReference>